<gene>
    <name evidence="3" type="ORF">FLO80_02275</name>
</gene>
<evidence type="ECO:0000256" key="2">
    <source>
        <dbReference type="SAM" id="SignalP"/>
    </source>
</evidence>
<keyword evidence="1" id="KW-0175">Coiled coil</keyword>
<dbReference type="AlphaFoldDB" id="A0A5A9ZV15"/>
<feature type="chain" id="PRO_5023037294" evidence="2">
    <location>
        <begin position="20"/>
        <end position="153"/>
    </location>
</feature>
<feature type="coiled-coil region" evidence="1">
    <location>
        <begin position="77"/>
        <end position="125"/>
    </location>
</feature>
<keyword evidence="4" id="KW-1185">Reference proteome</keyword>
<dbReference type="RefSeq" id="WP_111361959.1">
    <property type="nucleotide sequence ID" value="NZ_VINQ01000001.1"/>
</dbReference>
<organism evidence="3 4">
    <name type="scientific">Aquicoccus porphyridii</name>
    <dbReference type="NCBI Taxonomy" id="1852029"/>
    <lineage>
        <taxon>Bacteria</taxon>
        <taxon>Pseudomonadati</taxon>
        <taxon>Pseudomonadota</taxon>
        <taxon>Alphaproteobacteria</taxon>
        <taxon>Rhodobacterales</taxon>
        <taxon>Paracoccaceae</taxon>
        <taxon>Aquicoccus</taxon>
    </lineage>
</organism>
<protein>
    <submittedName>
        <fullName evidence="3">Uncharacterized protein</fullName>
    </submittedName>
</protein>
<evidence type="ECO:0000313" key="3">
    <source>
        <dbReference type="EMBL" id="KAA0921019.1"/>
    </source>
</evidence>
<accession>A0A5A9ZV15</accession>
<dbReference type="EMBL" id="VINQ01000001">
    <property type="protein sequence ID" value="KAA0921019.1"/>
    <property type="molecule type" value="Genomic_DNA"/>
</dbReference>
<sequence length="153" mass="17393">MIRFFILALALISTTPAFAQSFSCRIGTRPACLDYGDTVCSSTGKCVDANAACFDTYQCNYEGFTCRSNVTECVEEHDDLLRKHNKLVRDYNDLLERNNELVSDYNALLERNNELVSDYNALLERSKRAQSLAEDTERCVRWATTLNDAQSCY</sequence>
<reference evidence="3 4" key="1">
    <citation type="submission" date="2019-07" db="EMBL/GenBank/DDBJ databases">
        <title>Aquicoccus porphyridii gen. nov., sp. nov., isolated from a small marine red alga, Porphyridium marinum.</title>
        <authorList>
            <person name="Liu L."/>
        </authorList>
    </citation>
    <scope>NUCLEOTIDE SEQUENCE [LARGE SCALE GENOMIC DNA]</scope>
    <source>
        <strain evidence="3 4">L1 8-17</strain>
    </source>
</reference>
<proteinExistence type="predicted"/>
<keyword evidence="2" id="KW-0732">Signal</keyword>
<evidence type="ECO:0000256" key="1">
    <source>
        <dbReference type="SAM" id="Coils"/>
    </source>
</evidence>
<feature type="signal peptide" evidence="2">
    <location>
        <begin position="1"/>
        <end position="19"/>
    </location>
</feature>
<evidence type="ECO:0000313" key="4">
    <source>
        <dbReference type="Proteomes" id="UP000325291"/>
    </source>
</evidence>
<dbReference type="Proteomes" id="UP000325291">
    <property type="component" value="Unassembled WGS sequence"/>
</dbReference>
<comment type="caution">
    <text evidence="3">The sequence shown here is derived from an EMBL/GenBank/DDBJ whole genome shotgun (WGS) entry which is preliminary data.</text>
</comment>
<name>A0A5A9ZV15_9RHOB</name>